<dbReference type="InterPro" id="IPR011990">
    <property type="entry name" value="TPR-like_helical_dom_sf"/>
</dbReference>
<gene>
    <name evidence="2" type="ORF">MJA45_16645</name>
</gene>
<keyword evidence="3" id="KW-1185">Reference proteome</keyword>
<reference evidence="2 3" key="1">
    <citation type="submission" date="2022-02" db="EMBL/GenBank/DDBJ databases">
        <title>Paenibacillus sp. MBLB1776 Whole Genome Shotgun Sequencing.</title>
        <authorList>
            <person name="Hwang C.Y."/>
            <person name="Cho E.-S."/>
            <person name="Seo M.-J."/>
        </authorList>
    </citation>
    <scope>NUCLEOTIDE SEQUENCE [LARGE SCALE GENOMIC DNA]</scope>
    <source>
        <strain evidence="2 3">MBLB1776</strain>
    </source>
</reference>
<proteinExistence type="predicted"/>
<dbReference type="Gene3D" id="1.25.40.10">
    <property type="entry name" value="Tetratricopeptide repeat domain"/>
    <property type="match status" value="2"/>
</dbReference>
<dbReference type="AlphaFoldDB" id="A0AA96L9Z4"/>
<dbReference type="InterPro" id="IPR019734">
    <property type="entry name" value="TPR_rpt"/>
</dbReference>
<protein>
    <submittedName>
        <fullName evidence="2">Tetratricopeptide repeat protein</fullName>
    </submittedName>
</protein>
<evidence type="ECO:0000313" key="2">
    <source>
        <dbReference type="EMBL" id="WNQ09259.1"/>
    </source>
</evidence>
<sequence length="166" mass="18812">MSGETFIKKAYDAILAHDFERAIAFFEKAIEANPLQADYHYKLSVTCVRSGHLIRALRAAETALTLEPGSDTYKAHVRHVQAKVLLSDAQRRMESRAYGEALTKLKQATALDPLLGEAFLMMGVAHACLKEYVEAIYALRELLKLDPLHTEGNRLMAEYQRKLREY</sequence>
<dbReference type="PROSITE" id="PS50005">
    <property type="entry name" value="TPR"/>
    <property type="match status" value="1"/>
</dbReference>
<evidence type="ECO:0000256" key="1">
    <source>
        <dbReference type="PROSITE-ProRule" id="PRU00339"/>
    </source>
</evidence>
<dbReference type="SUPFAM" id="SSF48452">
    <property type="entry name" value="TPR-like"/>
    <property type="match status" value="1"/>
</dbReference>
<feature type="repeat" description="TPR" evidence="1">
    <location>
        <begin position="116"/>
        <end position="149"/>
    </location>
</feature>
<dbReference type="EMBL" id="CP130318">
    <property type="protein sequence ID" value="WNQ09259.1"/>
    <property type="molecule type" value="Genomic_DNA"/>
</dbReference>
<dbReference type="Pfam" id="PF13432">
    <property type="entry name" value="TPR_16"/>
    <property type="match status" value="2"/>
</dbReference>
<keyword evidence="1" id="KW-0802">TPR repeat</keyword>
<dbReference type="Proteomes" id="UP001305702">
    <property type="component" value="Chromosome"/>
</dbReference>
<evidence type="ECO:0000313" key="3">
    <source>
        <dbReference type="Proteomes" id="UP001305702"/>
    </source>
</evidence>
<name>A0AA96L9Z4_9BACL</name>
<accession>A0AA96L9Z4</accession>
<organism evidence="2 3">
    <name type="scientific">Paenibacillus aurantius</name>
    <dbReference type="NCBI Taxonomy" id="2918900"/>
    <lineage>
        <taxon>Bacteria</taxon>
        <taxon>Bacillati</taxon>
        <taxon>Bacillota</taxon>
        <taxon>Bacilli</taxon>
        <taxon>Bacillales</taxon>
        <taxon>Paenibacillaceae</taxon>
        <taxon>Paenibacillus</taxon>
    </lineage>
</organism>
<dbReference type="KEGG" id="paun:MJA45_16645"/>
<dbReference type="RefSeq" id="WP_315603032.1">
    <property type="nucleotide sequence ID" value="NZ_CP130318.1"/>
</dbReference>
<dbReference type="SMART" id="SM00028">
    <property type="entry name" value="TPR"/>
    <property type="match status" value="3"/>
</dbReference>